<dbReference type="AlphaFoldDB" id="A0A7S4UHT4"/>
<dbReference type="InterPro" id="IPR019448">
    <property type="entry name" value="NT-C2"/>
</dbReference>
<evidence type="ECO:0000313" key="4">
    <source>
        <dbReference type="EMBL" id="CAE2320647.1"/>
    </source>
</evidence>
<dbReference type="EMBL" id="HBKR01027346">
    <property type="protein sequence ID" value="CAE2320647.1"/>
    <property type="molecule type" value="Transcribed_RNA"/>
</dbReference>
<accession>A0A7S4UHT4</accession>
<sequence>MSKEKTQIDEKGKEEGGQRETKKKEKRSRTSSSVRSVEQKERETRNTCNEENRQNSFEPISISPSVQTGKFGFCMTFRLGSVRQLPPSLKGEVYMKWTRGSFSGKTESLYADAGKVIAWEEPQTVIVAFSLKKKGMDWESKSITFTLKQMKKGWGTAKDVGRLKLYLGDHVGDQDKIYNMTMSSCFSPPPSLEMSISSRTESQSFVDKSGRGSIEADDESEATAACDGEDFENKTWDTISLADLDDGAESNAPELRKKYDNLRRRAFQLRDAIIKWQNYANKLKENNNYLNNKVAELEKEKEKRSKEVSEVKNQIKDVEENYNQVLRDLENCKNELKNTLDSLSHEQHDKDALSNRLSKQDAEKSGLEEAKGHAMRVVEVYESQKVTLKNKEDEVDKLSKAIREKEDEIARLNQSLKTRVNTTQHSHSSLVPSIVGLLVLIFFGMLYKFMA</sequence>
<feature type="compositionally biased region" description="Basic and acidic residues" evidence="1">
    <location>
        <begin position="1"/>
        <end position="23"/>
    </location>
</feature>
<evidence type="ECO:0000259" key="3">
    <source>
        <dbReference type="PROSITE" id="PS51840"/>
    </source>
</evidence>
<feature type="region of interest" description="Disordered" evidence="1">
    <location>
        <begin position="1"/>
        <end position="61"/>
    </location>
</feature>
<keyword evidence="2" id="KW-0472">Membrane</keyword>
<feature type="compositionally biased region" description="Basic and acidic residues" evidence="1">
    <location>
        <begin position="37"/>
        <end position="53"/>
    </location>
</feature>
<dbReference type="Pfam" id="PF10358">
    <property type="entry name" value="NT-C2"/>
    <property type="match status" value="1"/>
</dbReference>
<organism evidence="4">
    <name type="scientific">Paramoeba aestuarina</name>
    <dbReference type="NCBI Taxonomy" id="180227"/>
    <lineage>
        <taxon>Eukaryota</taxon>
        <taxon>Amoebozoa</taxon>
        <taxon>Discosea</taxon>
        <taxon>Flabellinia</taxon>
        <taxon>Dactylopodida</taxon>
        <taxon>Paramoebidae</taxon>
        <taxon>Paramoeba</taxon>
    </lineage>
</organism>
<evidence type="ECO:0000256" key="1">
    <source>
        <dbReference type="SAM" id="MobiDB-lite"/>
    </source>
</evidence>
<keyword evidence="2" id="KW-0812">Transmembrane</keyword>
<evidence type="ECO:0000256" key="2">
    <source>
        <dbReference type="SAM" id="Phobius"/>
    </source>
</evidence>
<feature type="transmembrane region" description="Helical" evidence="2">
    <location>
        <begin position="430"/>
        <end position="450"/>
    </location>
</feature>
<protein>
    <recommendedName>
        <fullName evidence="3">C2 NT-type domain-containing protein</fullName>
    </recommendedName>
</protein>
<name>A0A7S4UHT4_9EUKA</name>
<keyword evidence="2" id="KW-1133">Transmembrane helix</keyword>
<proteinExistence type="predicted"/>
<gene>
    <name evidence="4" type="ORF">NAES01612_LOCUS17882</name>
</gene>
<feature type="region of interest" description="Disordered" evidence="1">
    <location>
        <begin position="344"/>
        <end position="369"/>
    </location>
</feature>
<feature type="domain" description="C2 NT-type" evidence="3">
    <location>
        <begin position="63"/>
        <end position="200"/>
    </location>
</feature>
<dbReference type="PROSITE" id="PS51840">
    <property type="entry name" value="C2_NT"/>
    <property type="match status" value="1"/>
</dbReference>
<reference evidence="4" key="1">
    <citation type="submission" date="2021-01" db="EMBL/GenBank/DDBJ databases">
        <authorList>
            <person name="Corre E."/>
            <person name="Pelletier E."/>
            <person name="Niang G."/>
            <person name="Scheremetjew M."/>
            <person name="Finn R."/>
            <person name="Kale V."/>
            <person name="Holt S."/>
            <person name="Cochrane G."/>
            <person name="Meng A."/>
            <person name="Brown T."/>
            <person name="Cohen L."/>
        </authorList>
    </citation>
    <scope>NUCLEOTIDE SEQUENCE</scope>
    <source>
        <strain evidence="4">SoJaBio B1-5/56/2</strain>
    </source>
</reference>